<name>A0A2U2HHK3_9BURK</name>
<dbReference type="InterPro" id="IPR017853">
    <property type="entry name" value="GH"/>
</dbReference>
<evidence type="ECO:0000313" key="3">
    <source>
        <dbReference type="Proteomes" id="UP000241421"/>
    </source>
</evidence>
<dbReference type="RefSeq" id="WP_106758712.1">
    <property type="nucleotide sequence ID" value="NZ_PXWF02000255.1"/>
</dbReference>
<dbReference type="Gene3D" id="2.60.40.10">
    <property type="entry name" value="Immunoglobulins"/>
    <property type="match status" value="1"/>
</dbReference>
<protein>
    <submittedName>
        <fullName evidence="2">DUF3459 domain-containing protein</fullName>
    </submittedName>
</protein>
<organism evidence="2 3">
    <name type="scientific">Massilia glaciei</name>
    <dbReference type="NCBI Taxonomy" id="1524097"/>
    <lineage>
        <taxon>Bacteria</taxon>
        <taxon>Pseudomonadati</taxon>
        <taxon>Pseudomonadota</taxon>
        <taxon>Betaproteobacteria</taxon>
        <taxon>Burkholderiales</taxon>
        <taxon>Oxalobacteraceae</taxon>
        <taxon>Telluria group</taxon>
        <taxon>Massilia</taxon>
    </lineage>
</organism>
<dbReference type="GO" id="GO:0005975">
    <property type="term" value="P:carbohydrate metabolic process"/>
    <property type="evidence" value="ECO:0007669"/>
    <property type="project" value="InterPro"/>
</dbReference>
<dbReference type="EMBL" id="PXWF02000255">
    <property type="protein sequence ID" value="PWF45397.1"/>
    <property type="molecule type" value="Genomic_DNA"/>
</dbReference>
<dbReference type="InterPro" id="IPR013783">
    <property type="entry name" value="Ig-like_fold"/>
</dbReference>
<dbReference type="InterPro" id="IPR006047">
    <property type="entry name" value="GH13_cat_dom"/>
</dbReference>
<gene>
    <name evidence="2" type="ORF">C7C56_017790</name>
</gene>
<dbReference type="Pfam" id="PF00128">
    <property type="entry name" value="Alpha-amylase"/>
    <property type="match status" value="1"/>
</dbReference>
<dbReference type="SUPFAM" id="SSF51445">
    <property type="entry name" value="(Trans)glycosidases"/>
    <property type="match status" value="1"/>
</dbReference>
<dbReference type="GO" id="GO:0016798">
    <property type="term" value="F:hydrolase activity, acting on glycosyl bonds"/>
    <property type="evidence" value="ECO:0007669"/>
    <property type="project" value="UniProtKB-KW"/>
</dbReference>
<dbReference type="InterPro" id="IPR032640">
    <property type="entry name" value="AMPK1_CBM"/>
</dbReference>
<dbReference type="AlphaFoldDB" id="A0A2U2HHK3"/>
<evidence type="ECO:0000313" key="2">
    <source>
        <dbReference type="EMBL" id="PWF45397.1"/>
    </source>
</evidence>
<accession>A0A2U2HHK3</accession>
<dbReference type="PANTHER" id="PTHR10357">
    <property type="entry name" value="ALPHA-AMYLASE FAMILY MEMBER"/>
    <property type="match status" value="1"/>
</dbReference>
<feature type="domain" description="Glycosyl hydrolase family 13 catalytic" evidence="1">
    <location>
        <begin position="141"/>
        <end position="458"/>
    </location>
</feature>
<dbReference type="Gene3D" id="3.20.20.80">
    <property type="entry name" value="Glycosidases"/>
    <property type="match status" value="1"/>
</dbReference>
<comment type="caution">
    <text evidence="2">The sequence shown here is derived from an EMBL/GenBank/DDBJ whole genome shotgun (WGS) entry which is preliminary data.</text>
</comment>
<dbReference type="Proteomes" id="UP000241421">
    <property type="component" value="Unassembled WGS sequence"/>
</dbReference>
<proteinExistence type="predicted"/>
<reference evidence="2 3" key="1">
    <citation type="submission" date="2018-04" db="EMBL/GenBank/DDBJ databases">
        <title>Massilia violaceinigra sp. nov., a novel purple-pigmented bacterium isolated from Tianshan glacier, Xinjiang, China.</title>
        <authorList>
            <person name="Wang H."/>
        </authorList>
    </citation>
    <scope>NUCLEOTIDE SEQUENCE [LARGE SCALE GENOMIC DNA]</scope>
    <source>
        <strain evidence="2 3">B448-2</strain>
    </source>
</reference>
<sequence>MNQPEQHQPALRPHKSAGGIRFTFDGAPGLRSVAVAGTFNSWVGDDRPLRQIAPGRWQTTLPVATGRHLYKYVVDGRHWILDPANPWVSEDGQNNSSFTVDGDGEVFIRSGHANAQHPGPLYLRHKALPSPAWLADGVVYQLSVRAFGATFAGVQARLDHLAALGVGVIWMMPIHPVGIDGRLGTLGDPYAVRDFGAIDPALGDAAALRALVDAIHARGMRLVLDWTLNRASVDNILVAQHPDWFTRRAGGAPFYAVPNRAYFAGLDFSRPDLRAHLLGAMRQWVAEFDIDGFRFDDSDITPLDFLVEIRESLRQIRPDIGLISQAYDEFHHLAACDLTYEGGTRDLILALAGGRAAPADFIRQWQDAAYSFPRDALRMRWLEEKEQGRAWRHYGPALHLAAAAILLTVDGVPHLMMGQEFNEPLWRDWRSLFEPFSLDWSAFDAPTLKHYQCLIGLRNRHPALRQGKLEFAAEQPDGALAYWRGSGAARILVVVNLSARAARLPACAHGLQCLYTSDRGHQAGERVDPARGLAAHVCLLAQAAQAKQQLGAHVMRLQNDVK</sequence>
<dbReference type="CDD" id="cd02859">
    <property type="entry name" value="E_set_AMPKbeta_like_N"/>
    <property type="match status" value="1"/>
</dbReference>
<keyword evidence="3" id="KW-1185">Reference proteome</keyword>
<dbReference type="SMART" id="SM00642">
    <property type="entry name" value="Aamy"/>
    <property type="match status" value="1"/>
</dbReference>
<dbReference type="Pfam" id="PF16561">
    <property type="entry name" value="AMPK1_CBM"/>
    <property type="match status" value="1"/>
</dbReference>
<evidence type="ECO:0000259" key="1">
    <source>
        <dbReference type="SMART" id="SM00642"/>
    </source>
</evidence>